<reference evidence="1" key="1">
    <citation type="journal article" date="2014" name="Front. Microbiol.">
        <title>High frequency of phylogenetically diverse reductive dehalogenase-homologous genes in deep subseafloor sedimentary metagenomes.</title>
        <authorList>
            <person name="Kawai M."/>
            <person name="Futagami T."/>
            <person name="Toyoda A."/>
            <person name="Takaki Y."/>
            <person name="Nishi S."/>
            <person name="Hori S."/>
            <person name="Arai W."/>
            <person name="Tsubouchi T."/>
            <person name="Morono Y."/>
            <person name="Uchiyama I."/>
            <person name="Ito T."/>
            <person name="Fujiyama A."/>
            <person name="Inagaki F."/>
            <person name="Takami H."/>
        </authorList>
    </citation>
    <scope>NUCLEOTIDE SEQUENCE</scope>
    <source>
        <strain evidence="1">Expedition CK06-06</strain>
    </source>
</reference>
<protein>
    <recommendedName>
        <fullName evidence="2">DNA-directed DNA polymerase</fullName>
    </recommendedName>
</protein>
<dbReference type="SUPFAM" id="SSF53098">
    <property type="entry name" value="Ribonuclease H-like"/>
    <property type="match status" value="1"/>
</dbReference>
<accession>X1CUZ6</accession>
<evidence type="ECO:0008006" key="2">
    <source>
        <dbReference type="Google" id="ProtNLM"/>
    </source>
</evidence>
<dbReference type="InterPro" id="IPR012337">
    <property type="entry name" value="RNaseH-like_sf"/>
</dbReference>
<dbReference type="Gene3D" id="3.30.420.10">
    <property type="entry name" value="Ribonuclease H-like superfamily/Ribonuclease H"/>
    <property type="match status" value="1"/>
</dbReference>
<organism evidence="1">
    <name type="scientific">marine sediment metagenome</name>
    <dbReference type="NCBI Taxonomy" id="412755"/>
    <lineage>
        <taxon>unclassified sequences</taxon>
        <taxon>metagenomes</taxon>
        <taxon>ecological metagenomes</taxon>
    </lineage>
</organism>
<dbReference type="AlphaFoldDB" id="X1CUZ6"/>
<name>X1CUZ6_9ZZZZ</name>
<comment type="caution">
    <text evidence="1">The sequence shown here is derived from an EMBL/GenBank/DDBJ whole genome shotgun (WGS) entry which is preliminary data.</text>
</comment>
<dbReference type="EMBL" id="BART01019833">
    <property type="protein sequence ID" value="GAG96797.1"/>
    <property type="molecule type" value="Genomic_DNA"/>
</dbReference>
<dbReference type="InterPro" id="IPR036397">
    <property type="entry name" value="RNaseH_sf"/>
</dbReference>
<sequence length="269" mass="31597">MQNEKKETRVVHYNKKGNKEIKIGLLDSHYFLINKTNVTSFAIEHYEKVKRKNNWNYIYRKRGKGYKKNKSKVIDSYYLINLLLKHKNKLLNKITVSDGLDTTFFHDREDKIEHLNFSDKQCQKVVFEKKEMKKLPKIWFDFETTTNGEKHEQYLVCWVNEHSKIGSAMQGGTSEYNSKPAYKFLQSISGESVLIAHNLGYDFRFLYPYLYNIQLINKGNKIIMGTAHFYHDALKKSIKLHFKDSLFLIPMALKGFAPAFGLGQSKEVM</sequence>
<proteinExistence type="predicted"/>
<dbReference type="GO" id="GO:0003676">
    <property type="term" value="F:nucleic acid binding"/>
    <property type="evidence" value="ECO:0007669"/>
    <property type="project" value="InterPro"/>
</dbReference>
<evidence type="ECO:0000313" key="1">
    <source>
        <dbReference type="EMBL" id="GAG96797.1"/>
    </source>
</evidence>
<feature type="non-terminal residue" evidence="1">
    <location>
        <position position="269"/>
    </location>
</feature>
<gene>
    <name evidence="1" type="ORF">S01H4_37001</name>
</gene>